<evidence type="ECO:0000313" key="1">
    <source>
        <dbReference type="EMBL" id="RQH09946.1"/>
    </source>
</evidence>
<dbReference type="EMBL" id="RQIS01000001">
    <property type="protein sequence ID" value="RQH09946.1"/>
    <property type="molecule type" value="Genomic_DNA"/>
</dbReference>
<dbReference type="RefSeq" id="WP_124149343.1">
    <property type="nucleotide sequence ID" value="NZ_RQIS01000001.1"/>
</dbReference>
<proteinExistence type="predicted"/>
<name>A0A3N6QBD6_9BURK</name>
<comment type="caution">
    <text evidence="1">The sequence shown here is derived from an EMBL/GenBank/DDBJ whole genome shotgun (WGS) entry which is preliminary data.</text>
</comment>
<accession>A0A3N6QBD6</accession>
<protein>
    <recommendedName>
        <fullName evidence="3">Pilus assembly protein</fullName>
    </recommendedName>
</protein>
<dbReference type="Proteomes" id="UP000272778">
    <property type="component" value="Unassembled WGS sequence"/>
</dbReference>
<dbReference type="AlphaFoldDB" id="A0A3N6QBD6"/>
<reference evidence="1 2" key="1">
    <citation type="submission" date="2018-11" db="EMBL/GenBank/DDBJ databases">
        <title>Paraburkholderia sp. DHOA04, isolated from soil.</title>
        <authorList>
            <person name="Gao Z.-H."/>
            <person name="Qiu L.-H."/>
            <person name="Fu J.-C."/>
        </authorList>
    </citation>
    <scope>NUCLEOTIDE SEQUENCE [LARGE SCALE GENOMIC DNA]</scope>
    <source>
        <strain evidence="1 2">DHOA04</strain>
    </source>
</reference>
<evidence type="ECO:0008006" key="3">
    <source>
        <dbReference type="Google" id="ProtNLM"/>
    </source>
</evidence>
<organism evidence="1 2">
    <name type="scientific">Paraburkholderia dinghuensis</name>
    <dbReference type="NCBI Taxonomy" id="2305225"/>
    <lineage>
        <taxon>Bacteria</taxon>
        <taxon>Pseudomonadati</taxon>
        <taxon>Pseudomonadota</taxon>
        <taxon>Betaproteobacteria</taxon>
        <taxon>Burkholderiales</taxon>
        <taxon>Burkholderiaceae</taxon>
        <taxon>Paraburkholderia</taxon>
    </lineage>
</organism>
<gene>
    <name evidence="1" type="ORF">D1Y85_02060</name>
</gene>
<sequence>MRPRGCFHACGTTLLEVAIAMSVMAFCTLGLMSTQLALGRNAQAVAARERAAFAADAIAEAASLSGAELDVWKARVVTIVPDGLAGISNLASGVSNATVSWTFTGFSVASGVVVPPSTCNGAPLASGRDCVALAFAR</sequence>
<evidence type="ECO:0000313" key="2">
    <source>
        <dbReference type="Proteomes" id="UP000272778"/>
    </source>
</evidence>
<dbReference type="OrthoDB" id="9102890at2"/>
<keyword evidence="2" id="KW-1185">Reference proteome</keyword>